<feature type="domain" description="NodB homology" evidence="6">
    <location>
        <begin position="110"/>
        <end position="369"/>
    </location>
</feature>
<evidence type="ECO:0000259" key="6">
    <source>
        <dbReference type="PROSITE" id="PS51677"/>
    </source>
</evidence>
<reference evidence="7 8" key="1">
    <citation type="submission" date="2017-08" db="EMBL/GenBank/DDBJ databases">
        <authorList>
            <person name="de Groot N.N."/>
        </authorList>
    </citation>
    <scope>NUCLEOTIDE SEQUENCE [LARGE SCALE GENOMIC DNA]</scope>
    <source>
        <strain evidence="7 8">USBA 352</strain>
    </source>
</reference>
<dbReference type="Proteomes" id="UP000219331">
    <property type="component" value="Unassembled WGS sequence"/>
</dbReference>
<evidence type="ECO:0000256" key="2">
    <source>
        <dbReference type="ARBA" id="ARBA00010973"/>
    </source>
</evidence>
<evidence type="ECO:0000256" key="1">
    <source>
        <dbReference type="ARBA" id="ARBA00003236"/>
    </source>
</evidence>
<evidence type="ECO:0000313" key="7">
    <source>
        <dbReference type="EMBL" id="SOC19665.1"/>
    </source>
</evidence>
<dbReference type="Gene3D" id="3.20.20.370">
    <property type="entry name" value="Glycoside hydrolase/deacetylase"/>
    <property type="match status" value="1"/>
</dbReference>
<sequence>MTARTHSLLQAVPSVTPYLTTGERTRRRIKTFGLRMLAKSRLTRLIGYRYGGSGVILMFHHFTRNTRAHLDQGCLIGDFDRILAGLRDRGREVVTLDEATRRIAENDPRPFAVLTFDDGYRSNINLALPVLEKYAAPATIYVPTEMMTRTINAWWLGLTELFRSRERIEIEPMEQRFTCPDTNSKIAGLRRAVAWVWEDFHRAEMLGPTFRNHGICVADIVARHVLDDAGVKAADRHPLIEIGAHTTTHRALALLSEDELRADIADNKAYLEALLGREVPHFAYPYGPPSLSGEREPRVVREAGFRTAVTTTPGCLFPAHAGHMFTLPRQNAEFTADSASYTECGIDGLFRALATRGGNPLAGVTAPAA</sequence>
<dbReference type="GO" id="GO:0005975">
    <property type="term" value="P:carbohydrate metabolic process"/>
    <property type="evidence" value="ECO:0007669"/>
    <property type="project" value="InterPro"/>
</dbReference>
<dbReference type="PROSITE" id="PS51677">
    <property type="entry name" value="NODB"/>
    <property type="match status" value="1"/>
</dbReference>
<protein>
    <recommendedName>
        <fullName evidence="3">Chitooligosaccharide deacetylase</fullName>
    </recommendedName>
    <alternativeName>
        <fullName evidence="5">Nodulation protein B</fullName>
    </alternativeName>
</protein>
<dbReference type="PANTHER" id="PTHR34216:SF7">
    <property type="entry name" value="POLY-BETA-1,6-N-ACETYL-D-GLUCOSAMINE N-DEACETYLASE"/>
    <property type="match status" value="1"/>
</dbReference>
<dbReference type="OrthoDB" id="9782872at2"/>
<organism evidence="7 8">
    <name type="scientific">Stappia indica</name>
    <dbReference type="NCBI Taxonomy" id="538381"/>
    <lineage>
        <taxon>Bacteria</taxon>
        <taxon>Pseudomonadati</taxon>
        <taxon>Pseudomonadota</taxon>
        <taxon>Alphaproteobacteria</taxon>
        <taxon>Hyphomicrobiales</taxon>
        <taxon>Stappiaceae</taxon>
        <taxon>Stappia</taxon>
    </lineage>
</organism>
<evidence type="ECO:0000256" key="5">
    <source>
        <dbReference type="ARBA" id="ARBA00032976"/>
    </source>
</evidence>
<dbReference type="InterPro" id="IPR011330">
    <property type="entry name" value="Glyco_hydro/deAcase_b/a-brl"/>
</dbReference>
<evidence type="ECO:0000256" key="4">
    <source>
        <dbReference type="ARBA" id="ARBA00022729"/>
    </source>
</evidence>
<keyword evidence="8" id="KW-1185">Reference proteome</keyword>
<dbReference type="EMBL" id="OBML01000010">
    <property type="protein sequence ID" value="SOC19665.1"/>
    <property type="molecule type" value="Genomic_DNA"/>
</dbReference>
<dbReference type="Pfam" id="PF01522">
    <property type="entry name" value="Polysacc_deac_1"/>
    <property type="match status" value="1"/>
</dbReference>
<dbReference type="PANTHER" id="PTHR34216">
    <property type="match status" value="1"/>
</dbReference>
<comment type="function">
    <text evidence="1">Is involved in generating a small heat-stable compound (Nod), an acylated oligomer of N-acetylglucosamine, that stimulates mitosis in various plant protoplasts.</text>
</comment>
<dbReference type="AlphaFoldDB" id="A0A285TGE5"/>
<dbReference type="InterPro" id="IPR002509">
    <property type="entry name" value="NODB_dom"/>
</dbReference>
<name>A0A285TGE5_9HYPH</name>
<evidence type="ECO:0000256" key="3">
    <source>
        <dbReference type="ARBA" id="ARBA00020071"/>
    </source>
</evidence>
<evidence type="ECO:0000313" key="8">
    <source>
        <dbReference type="Proteomes" id="UP000219331"/>
    </source>
</evidence>
<dbReference type="SUPFAM" id="SSF88713">
    <property type="entry name" value="Glycoside hydrolase/deacetylase"/>
    <property type="match status" value="1"/>
</dbReference>
<comment type="similarity">
    <text evidence="2">Belongs to the polysaccharide deacetylase family.</text>
</comment>
<dbReference type="InterPro" id="IPR051398">
    <property type="entry name" value="Polysacch_Deacetylase"/>
</dbReference>
<keyword evidence="4" id="KW-0732">Signal</keyword>
<proteinExistence type="inferred from homology"/>
<dbReference type="STRING" id="538381.GCA_001696535_03977"/>
<dbReference type="GO" id="GO:0016810">
    <property type="term" value="F:hydrolase activity, acting on carbon-nitrogen (but not peptide) bonds"/>
    <property type="evidence" value="ECO:0007669"/>
    <property type="project" value="InterPro"/>
</dbReference>
<dbReference type="RefSeq" id="WP_097175841.1">
    <property type="nucleotide sequence ID" value="NZ_OBML01000010.1"/>
</dbReference>
<accession>A0A285TGE5</accession>
<gene>
    <name evidence="7" type="ORF">SAMN05421512_11078</name>
</gene>